<organism evidence="1 2">
    <name type="scientific">Marinibaculum pumilum</name>
    <dbReference type="NCBI Taxonomy" id="1766165"/>
    <lineage>
        <taxon>Bacteria</taxon>
        <taxon>Pseudomonadati</taxon>
        <taxon>Pseudomonadota</taxon>
        <taxon>Alphaproteobacteria</taxon>
        <taxon>Rhodospirillales</taxon>
        <taxon>Rhodospirillaceae</taxon>
        <taxon>Marinibaculum</taxon>
    </lineage>
</organism>
<proteinExistence type="predicted"/>
<dbReference type="RefSeq" id="WP_379902263.1">
    <property type="nucleotide sequence ID" value="NZ_JBHRTR010000028.1"/>
</dbReference>
<accession>A0ABV7L2D2</accession>
<dbReference type="Proteomes" id="UP001595528">
    <property type="component" value="Unassembled WGS sequence"/>
</dbReference>
<evidence type="ECO:0000313" key="2">
    <source>
        <dbReference type="Proteomes" id="UP001595528"/>
    </source>
</evidence>
<dbReference type="EMBL" id="JBHRTR010000028">
    <property type="protein sequence ID" value="MFC3228805.1"/>
    <property type="molecule type" value="Genomic_DNA"/>
</dbReference>
<protein>
    <submittedName>
        <fullName evidence="1">Uncharacterized protein</fullName>
    </submittedName>
</protein>
<sequence length="109" mass="11220">MAGHTEGPWIAAAQISSVAGLPVVASPEGRLICNVNCIAYRQPVDRKVDGDAAFNKESKANARLIAAAPDLLAACKRLVAAIGIPSSITIGDAVEQAEAAIARAEGEKR</sequence>
<name>A0ABV7L2D2_9PROT</name>
<keyword evidence="2" id="KW-1185">Reference proteome</keyword>
<comment type="caution">
    <text evidence="1">The sequence shown here is derived from an EMBL/GenBank/DDBJ whole genome shotgun (WGS) entry which is preliminary data.</text>
</comment>
<gene>
    <name evidence="1" type="ORF">ACFOGJ_16290</name>
</gene>
<reference evidence="2" key="1">
    <citation type="journal article" date="2019" name="Int. J. Syst. Evol. Microbiol.">
        <title>The Global Catalogue of Microorganisms (GCM) 10K type strain sequencing project: providing services to taxonomists for standard genome sequencing and annotation.</title>
        <authorList>
            <consortium name="The Broad Institute Genomics Platform"/>
            <consortium name="The Broad Institute Genome Sequencing Center for Infectious Disease"/>
            <person name="Wu L."/>
            <person name="Ma J."/>
        </authorList>
    </citation>
    <scope>NUCLEOTIDE SEQUENCE [LARGE SCALE GENOMIC DNA]</scope>
    <source>
        <strain evidence="2">KCTC 42964</strain>
    </source>
</reference>
<evidence type="ECO:0000313" key="1">
    <source>
        <dbReference type="EMBL" id="MFC3228805.1"/>
    </source>
</evidence>